<reference evidence="3 4" key="1">
    <citation type="submission" date="2020-02" db="EMBL/GenBank/DDBJ databases">
        <title>Genome sequence of strain CCNWXJ40-4.</title>
        <authorList>
            <person name="Gao J."/>
            <person name="Sun J."/>
        </authorList>
    </citation>
    <scope>NUCLEOTIDE SEQUENCE [LARGE SCALE GENOMIC DNA]</scope>
    <source>
        <strain evidence="3 4">CCNWXJ 40-4</strain>
    </source>
</reference>
<keyword evidence="4" id="KW-1185">Reference proteome</keyword>
<dbReference type="CDD" id="cd07067">
    <property type="entry name" value="HP_PGM_like"/>
    <property type="match status" value="1"/>
</dbReference>
<dbReference type="AlphaFoldDB" id="A0A6G4W8P7"/>
<evidence type="ECO:0000313" key="3">
    <source>
        <dbReference type="EMBL" id="NGO50934.1"/>
    </source>
</evidence>
<dbReference type="Gene3D" id="3.40.50.1240">
    <property type="entry name" value="Phosphoglycerate mutase-like"/>
    <property type="match status" value="1"/>
</dbReference>
<dbReference type="Pfam" id="PF00300">
    <property type="entry name" value="His_Phos_1"/>
    <property type="match status" value="1"/>
</dbReference>
<dbReference type="PANTHER" id="PTHR48100">
    <property type="entry name" value="BROAD-SPECIFICITY PHOSPHATASE YOR283W-RELATED"/>
    <property type="match status" value="1"/>
</dbReference>
<dbReference type="PIRSF" id="PIRSF000709">
    <property type="entry name" value="6PFK_2-Ptase"/>
    <property type="match status" value="1"/>
</dbReference>
<organism evidence="3 4">
    <name type="scientific">Allomesorhizobium camelthorni</name>
    <dbReference type="NCBI Taxonomy" id="475069"/>
    <lineage>
        <taxon>Bacteria</taxon>
        <taxon>Pseudomonadati</taxon>
        <taxon>Pseudomonadota</taxon>
        <taxon>Alphaproteobacteria</taxon>
        <taxon>Hyphomicrobiales</taxon>
        <taxon>Phyllobacteriaceae</taxon>
        <taxon>Allomesorhizobium</taxon>
    </lineage>
</organism>
<dbReference type="GO" id="GO:0005737">
    <property type="term" value="C:cytoplasm"/>
    <property type="evidence" value="ECO:0007669"/>
    <property type="project" value="TreeGrafter"/>
</dbReference>
<dbReference type="InterPro" id="IPR029033">
    <property type="entry name" value="His_PPase_superfam"/>
</dbReference>
<dbReference type="PANTHER" id="PTHR48100:SF59">
    <property type="entry name" value="ADENOSYLCOBALAMIN_ALPHA-RIBAZOLE PHOSPHATASE"/>
    <property type="match status" value="1"/>
</dbReference>
<protein>
    <submittedName>
        <fullName evidence="3">Histidine phosphatase family protein</fullName>
    </submittedName>
</protein>
<comment type="caution">
    <text evidence="3">The sequence shown here is derived from an EMBL/GenBank/DDBJ whole genome shotgun (WGS) entry which is preliminary data.</text>
</comment>
<dbReference type="SMART" id="SM00855">
    <property type="entry name" value="PGAM"/>
    <property type="match status" value="1"/>
</dbReference>
<evidence type="ECO:0000256" key="1">
    <source>
        <dbReference type="PIRSR" id="PIRSR613078-1"/>
    </source>
</evidence>
<accession>A0A6G4W8P7</accession>
<feature type="binding site" evidence="2">
    <location>
        <begin position="9"/>
        <end position="16"/>
    </location>
    <ligand>
        <name>substrate</name>
    </ligand>
</feature>
<dbReference type="Proteomes" id="UP001642900">
    <property type="component" value="Unassembled WGS sequence"/>
</dbReference>
<dbReference type="InterPro" id="IPR050275">
    <property type="entry name" value="PGM_Phosphatase"/>
</dbReference>
<evidence type="ECO:0000313" key="4">
    <source>
        <dbReference type="Proteomes" id="UP001642900"/>
    </source>
</evidence>
<proteinExistence type="predicted"/>
<dbReference type="InterPro" id="IPR013078">
    <property type="entry name" value="His_Pase_superF_clade-1"/>
</dbReference>
<feature type="binding site" evidence="2">
    <location>
        <position position="63"/>
    </location>
    <ligand>
        <name>substrate</name>
    </ligand>
</feature>
<dbReference type="GO" id="GO:0016791">
    <property type="term" value="F:phosphatase activity"/>
    <property type="evidence" value="ECO:0007669"/>
    <property type="project" value="TreeGrafter"/>
</dbReference>
<dbReference type="SUPFAM" id="SSF53254">
    <property type="entry name" value="Phosphoglycerate mutase-like"/>
    <property type="match status" value="1"/>
</dbReference>
<feature type="active site" description="Tele-phosphohistidine intermediate" evidence="1">
    <location>
        <position position="10"/>
    </location>
</feature>
<dbReference type="RefSeq" id="WP_165025239.1">
    <property type="nucleotide sequence ID" value="NZ_JAAKZF010000005.1"/>
</dbReference>
<gene>
    <name evidence="3" type="ORF">G6N73_07030</name>
</gene>
<dbReference type="EMBL" id="JAAKZF010000005">
    <property type="protein sequence ID" value="NGO50934.1"/>
    <property type="molecule type" value="Genomic_DNA"/>
</dbReference>
<feature type="active site" description="Proton donor/acceptor" evidence="1">
    <location>
        <position position="90"/>
    </location>
</feature>
<name>A0A6G4W8P7_9HYPH</name>
<evidence type="ECO:0000256" key="2">
    <source>
        <dbReference type="PIRSR" id="PIRSR613078-2"/>
    </source>
</evidence>
<sequence length="195" mass="22528">MFPLVYFVRHGQTDWNTEGRLQGQADTDITELGRRQADRNGRRLAELIGRAEGFDFVASPMRRTRETMERVRAAMGLPPEDYRTDARLVEVHFGDWQGHTFVELESRQPGSTMARSKDKWNFVPPGAEGESYQMLLERVRPWFEALERPTVCVAHGGVIRTVFRMVEDTPERQAARLDVPQDKVLRLSDGRLDWL</sequence>